<name>A0ACB6R9X3_9PLEO</name>
<dbReference type="EMBL" id="MU003496">
    <property type="protein sequence ID" value="KAF2475540.1"/>
    <property type="molecule type" value="Genomic_DNA"/>
</dbReference>
<comment type="caution">
    <text evidence="1">The sequence shown here is derived from an EMBL/GenBank/DDBJ whole genome shotgun (WGS) entry which is preliminary data.</text>
</comment>
<protein>
    <submittedName>
        <fullName evidence="1">Neuraminidase</fullName>
    </submittedName>
</protein>
<reference evidence="1" key="1">
    <citation type="journal article" date="2020" name="Stud. Mycol.">
        <title>101 Dothideomycetes genomes: a test case for predicting lifestyles and emergence of pathogens.</title>
        <authorList>
            <person name="Haridas S."/>
            <person name="Albert R."/>
            <person name="Binder M."/>
            <person name="Bloem J."/>
            <person name="Labutti K."/>
            <person name="Salamov A."/>
            <person name="Andreopoulos B."/>
            <person name="Baker S."/>
            <person name="Barry K."/>
            <person name="Bills G."/>
            <person name="Bluhm B."/>
            <person name="Cannon C."/>
            <person name="Castanera R."/>
            <person name="Culley D."/>
            <person name="Daum C."/>
            <person name="Ezra D."/>
            <person name="Gonzalez J."/>
            <person name="Henrissat B."/>
            <person name="Kuo A."/>
            <person name="Liang C."/>
            <person name="Lipzen A."/>
            <person name="Lutzoni F."/>
            <person name="Magnuson J."/>
            <person name="Mondo S."/>
            <person name="Nolan M."/>
            <person name="Ohm R."/>
            <person name="Pangilinan J."/>
            <person name="Park H.-J."/>
            <person name="Ramirez L."/>
            <person name="Alfaro M."/>
            <person name="Sun H."/>
            <person name="Tritt A."/>
            <person name="Yoshinaga Y."/>
            <person name="Zwiers L.-H."/>
            <person name="Turgeon B."/>
            <person name="Goodwin S."/>
            <person name="Spatafora J."/>
            <person name="Crous P."/>
            <person name="Grigoriev I."/>
        </authorList>
    </citation>
    <scope>NUCLEOTIDE SEQUENCE</scope>
    <source>
        <strain evidence="1">ATCC 200398</strain>
    </source>
</reference>
<sequence>MATSGTYPRATRLSDGSLLGVYAKYTGGNSTLTTLKSTNNGASWSFLGSITTAPVATTNLDNPFVHQLPGGRVLCAFRNHDKATSTQAVFYRITVTYSDDMGKSWKYLSTPASDSNLDNGNWEPFMMDALDGSLQLYYSRENGQPDQDSLLRRSTDGGLTWTTAQVISGSSITARDGMLGVARVAANSPIKFAIFESGNTTGNNLFTVHTVRSNDDGATWGSRADVYSSPGHNAGAPGIIRVGSKLVASFGTDEDGGTWPTGSMKVLVSSDSGKTWSSKTTIHGVPAQWSGMLELDDTSFLAMYESSNTIYAQKMVF</sequence>
<keyword evidence="2" id="KW-1185">Reference proteome</keyword>
<evidence type="ECO:0000313" key="2">
    <source>
        <dbReference type="Proteomes" id="UP000799755"/>
    </source>
</evidence>
<proteinExistence type="predicted"/>
<dbReference type="Proteomes" id="UP000799755">
    <property type="component" value="Unassembled WGS sequence"/>
</dbReference>
<accession>A0ACB6R9X3</accession>
<organism evidence="1 2">
    <name type="scientific">Lindgomyces ingoldianus</name>
    <dbReference type="NCBI Taxonomy" id="673940"/>
    <lineage>
        <taxon>Eukaryota</taxon>
        <taxon>Fungi</taxon>
        <taxon>Dikarya</taxon>
        <taxon>Ascomycota</taxon>
        <taxon>Pezizomycotina</taxon>
        <taxon>Dothideomycetes</taxon>
        <taxon>Pleosporomycetidae</taxon>
        <taxon>Pleosporales</taxon>
        <taxon>Lindgomycetaceae</taxon>
        <taxon>Lindgomyces</taxon>
    </lineage>
</organism>
<gene>
    <name evidence="1" type="ORF">BDR25DRAFT_322696</name>
</gene>
<evidence type="ECO:0000313" key="1">
    <source>
        <dbReference type="EMBL" id="KAF2475540.1"/>
    </source>
</evidence>